<evidence type="ECO:0000313" key="2">
    <source>
        <dbReference type="EMBL" id="KAA2262955.1"/>
    </source>
</evidence>
<accession>A0A5B2XIT7</accession>
<organism evidence="2 3">
    <name type="scientific">Solihabitans fulvus</name>
    <dbReference type="NCBI Taxonomy" id="1892852"/>
    <lineage>
        <taxon>Bacteria</taxon>
        <taxon>Bacillati</taxon>
        <taxon>Actinomycetota</taxon>
        <taxon>Actinomycetes</taxon>
        <taxon>Pseudonocardiales</taxon>
        <taxon>Pseudonocardiaceae</taxon>
        <taxon>Solihabitans</taxon>
    </lineage>
</organism>
<keyword evidence="3" id="KW-1185">Reference proteome</keyword>
<proteinExistence type="predicted"/>
<keyword evidence="1" id="KW-0472">Membrane</keyword>
<dbReference type="Proteomes" id="UP000323454">
    <property type="component" value="Unassembled WGS sequence"/>
</dbReference>
<evidence type="ECO:0000256" key="1">
    <source>
        <dbReference type="SAM" id="Phobius"/>
    </source>
</evidence>
<reference evidence="2 3" key="2">
    <citation type="submission" date="2019-09" db="EMBL/GenBank/DDBJ databases">
        <authorList>
            <person name="Jin C."/>
        </authorList>
    </citation>
    <scope>NUCLEOTIDE SEQUENCE [LARGE SCALE GENOMIC DNA]</scope>
    <source>
        <strain evidence="2 3">AN110305</strain>
    </source>
</reference>
<dbReference type="AlphaFoldDB" id="A0A5B2XIT7"/>
<gene>
    <name evidence="2" type="ORF">F0L68_10815</name>
</gene>
<comment type="caution">
    <text evidence="2">The sequence shown here is derived from an EMBL/GenBank/DDBJ whole genome shotgun (WGS) entry which is preliminary data.</text>
</comment>
<feature type="transmembrane region" description="Helical" evidence="1">
    <location>
        <begin position="41"/>
        <end position="63"/>
    </location>
</feature>
<keyword evidence="1" id="KW-1133">Transmembrane helix</keyword>
<feature type="transmembrane region" description="Helical" evidence="1">
    <location>
        <begin position="12"/>
        <end position="35"/>
    </location>
</feature>
<reference evidence="2 3" key="1">
    <citation type="submission" date="2019-09" db="EMBL/GenBank/DDBJ databases">
        <title>Goodfellowia gen. nov., a new genus of the Pseudonocardineae related to Actinoalloteichus, containing Goodfellowia coeruleoviolacea gen. nov., comb. nov. gen. nov., comb. nov.</title>
        <authorList>
            <person name="Labeda D."/>
        </authorList>
    </citation>
    <scope>NUCLEOTIDE SEQUENCE [LARGE SCALE GENOMIC DNA]</scope>
    <source>
        <strain evidence="2 3">AN110305</strain>
    </source>
</reference>
<dbReference type="RefSeq" id="WP_149849378.1">
    <property type="nucleotide sequence ID" value="NZ_VUOB01000019.1"/>
</dbReference>
<evidence type="ECO:0000313" key="3">
    <source>
        <dbReference type="Proteomes" id="UP000323454"/>
    </source>
</evidence>
<sequence>MTGAAQTPKLMAVAMVLFALGLLAVIAIFAMFALGRHDLPLWLNLAAGVLIPAGMALGLFSAIRQARQRR</sequence>
<name>A0A5B2XIT7_9PSEU</name>
<protein>
    <submittedName>
        <fullName evidence="2">Uncharacterized protein</fullName>
    </submittedName>
</protein>
<keyword evidence="1" id="KW-0812">Transmembrane</keyword>
<dbReference type="EMBL" id="VUOB01000019">
    <property type="protein sequence ID" value="KAA2262955.1"/>
    <property type="molecule type" value="Genomic_DNA"/>
</dbReference>
<dbReference type="OrthoDB" id="5195823at2"/>